<name>H2XLF1_CIOIN</name>
<reference evidence="1" key="3">
    <citation type="submission" date="2025-08" db="UniProtKB">
        <authorList>
            <consortium name="Ensembl"/>
        </authorList>
    </citation>
    <scope>IDENTIFICATION</scope>
</reference>
<dbReference type="Ensembl" id="ENSCINT00000037251.1">
    <property type="protein sequence ID" value="ENSCINP00000030483.1"/>
    <property type="gene ID" value="ENSCING00000020947.1"/>
</dbReference>
<protein>
    <submittedName>
        <fullName evidence="1">Uncharacterized protein</fullName>
    </submittedName>
</protein>
<evidence type="ECO:0000313" key="2">
    <source>
        <dbReference type="Proteomes" id="UP000008144"/>
    </source>
</evidence>
<reference evidence="1" key="2">
    <citation type="journal article" date="2008" name="Genome Biol.">
        <title>Improved genome assembly and evidence-based global gene model set for the chordate Ciona intestinalis: new insight into intron and operon populations.</title>
        <authorList>
            <person name="Satou Y."/>
            <person name="Mineta K."/>
            <person name="Ogasawara M."/>
            <person name="Sasakura Y."/>
            <person name="Shoguchi E."/>
            <person name="Ueno K."/>
            <person name="Yamada L."/>
            <person name="Matsumoto J."/>
            <person name="Wasserscheid J."/>
            <person name="Dewar K."/>
            <person name="Wiley G.B."/>
            <person name="Macmil S.L."/>
            <person name="Roe B.A."/>
            <person name="Zeller R.W."/>
            <person name="Hastings K.E."/>
            <person name="Lemaire P."/>
            <person name="Lindquist E."/>
            <person name="Endo T."/>
            <person name="Hotta K."/>
            <person name="Inaba K."/>
        </authorList>
    </citation>
    <scope>NUCLEOTIDE SEQUENCE [LARGE SCALE GENOMIC DNA]</scope>
    <source>
        <strain evidence="1">wild type</strain>
    </source>
</reference>
<dbReference type="AlphaFoldDB" id="H2XLF1"/>
<dbReference type="HOGENOM" id="CLU_3279199_0_0_1"/>
<reference evidence="1" key="4">
    <citation type="submission" date="2025-09" db="UniProtKB">
        <authorList>
            <consortium name="Ensembl"/>
        </authorList>
    </citation>
    <scope>IDENTIFICATION</scope>
</reference>
<accession>H2XLF1</accession>
<evidence type="ECO:0000313" key="1">
    <source>
        <dbReference type="Ensembl" id="ENSCINP00000030483.1"/>
    </source>
</evidence>
<dbReference type="EMBL" id="EAAA01002623">
    <property type="status" value="NOT_ANNOTATED_CDS"/>
    <property type="molecule type" value="Genomic_DNA"/>
</dbReference>
<proteinExistence type="predicted"/>
<dbReference type="InParanoid" id="H2XLF1"/>
<keyword evidence="2" id="KW-1185">Reference proteome</keyword>
<organism evidence="1 2">
    <name type="scientific">Ciona intestinalis</name>
    <name type="common">Transparent sea squirt</name>
    <name type="synonym">Ascidia intestinalis</name>
    <dbReference type="NCBI Taxonomy" id="7719"/>
    <lineage>
        <taxon>Eukaryota</taxon>
        <taxon>Metazoa</taxon>
        <taxon>Chordata</taxon>
        <taxon>Tunicata</taxon>
        <taxon>Ascidiacea</taxon>
        <taxon>Phlebobranchia</taxon>
        <taxon>Cionidae</taxon>
        <taxon>Ciona</taxon>
    </lineage>
</organism>
<reference evidence="2" key="1">
    <citation type="journal article" date="2002" name="Science">
        <title>The draft genome of Ciona intestinalis: insights into chordate and vertebrate origins.</title>
        <authorList>
            <person name="Dehal P."/>
            <person name="Satou Y."/>
            <person name="Campbell R.K."/>
            <person name="Chapman J."/>
            <person name="Degnan B."/>
            <person name="De Tomaso A."/>
            <person name="Davidson B."/>
            <person name="Di Gregorio A."/>
            <person name="Gelpke M."/>
            <person name="Goodstein D.M."/>
            <person name="Harafuji N."/>
            <person name="Hastings K.E."/>
            <person name="Ho I."/>
            <person name="Hotta K."/>
            <person name="Huang W."/>
            <person name="Kawashima T."/>
            <person name="Lemaire P."/>
            <person name="Martinez D."/>
            <person name="Meinertzhagen I.A."/>
            <person name="Necula S."/>
            <person name="Nonaka M."/>
            <person name="Putnam N."/>
            <person name="Rash S."/>
            <person name="Saiga H."/>
            <person name="Satake M."/>
            <person name="Terry A."/>
            <person name="Yamada L."/>
            <person name="Wang H.G."/>
            <person name="Awazu S."/>
            <person name="Azumi K."/>
            <person name="Boore J."/>
            <person name="Branno M."/>
            <person name="Chin-Bow S."/>
            <person name="DeSantis R."/>
            <person name="Doyle S."/>
            <person name="Francino P."/>
            <person name="Keys D.N."/>
            <person name="Haga S."/>
            <person name="Hayashi H."/>
            <person name="Hino K."/>
            <person name="Imai K.S."/>
            <person name="Inaba K."/>
            <person name="Kano S."/>
            <person name="Kobayashi K."/>
            <person name="Kobayashi M."/>
            <person name="Lee B.I."/>
            <person name="Makabe K.W."/>
            <person name="Manohar C."/>
            <person name="Matassi G."/>
            <person name="Medina M."/>
            <person name="Mochizuki Y."/>
            <person name="Mount S."/>
            <person name="Morishita T."/>
            <person name="Miura S."/>
            <person name="Nakayama A."/>
            <person name="Nishizaka S."/>
            <person name="Nomoto H."/>
            <person name="Ohta F."/>
            <person name="Oishi K."/>
            <person name="Rigoutsos I."/>
            <person name="Sano M."/>
            <person name="Sasaki A."/>
            <person name="Sasakura Y."/>
            <person name="Shoguchi E."/>
            <person name="Shin-i T."/>
            <person name="Spagnuolo A."/>
            <person name="Stainier D."/>
            <person name="Suzuki M.M."/>
            <person name="Tassy O."/>
            <person name="Takatori N."/>
            <person name="Tokuoka M."/>
            <person name="Yagi K."/>
            <person name="Yoshizaki F."/>
            <person name="Wada S."/>
            <person name="Zhang C."/>
            <person name="Hyatt P.D."/>
            <person name="Larimer F."/>
            <person name="Detter C."/>
            <person name="Doggett N."/>
            <person name="Glavina T."/>
            <person name="Hawkins T."/>
            <person name="Richardson P."/>
            <person name="Lucas S."/>
            <person name="Kohara Y."/>
            <person name="Levine M."/>
            <person name="Satoh N."/>
            <person name="Rokhsar D.S."/>
        </authorList>
    </citation>
    <scope>NUCLEOTIDE SEQUENCE [LARGE SCALE GENOMIC DNA]</scope>
</reference>
<dbReference type="Proteomes" id="UP000008144">
    <property type="component" value="Chromosome 8"/>
</dbReference>
<sequence>MLLSNAARLGWDEYSSAILSQYSPFPSEIWVFTWAIYGDLL</sequence>